<evidence type="ECO:0000256" key="1">
    <source>
        <dbReference type="SAM" id="MobiDB-lite"/>
    </source>
</evidence>
<feature type="compositionally biased region" description="Polar residues" evidence="1">
    <location>
        <begin position="346"/>
        <end position="355"/>
    </location>
</feature>
<feature type="region of interest" description="Disordered" evidence="1">
    <location>
        <begin position="40"/>
        <end position="91"/>
    </location>
</feature>
<accession>A0A9P7DEA7</accession>
<proteinExistence type="predicted"/>
<evidence type="ECO:0000313" key="3">
    <source>
        <dbReference type="Proteomes" id="UP000719766"/>
    </source>
</evidence>
<dbReference type="Proteomes" id="UP000719766">
    <property type="component" value="Unassembled WGS sequence"/>
</dbReference>
<evidence type="ECO:0000313" key="2">
    <source>
        <dbReference type="EMBL" id="KAG1789308.1"/>
    </source>
</evidence>
<dbReference type="RefSeq" id="XP_041156410.1">
    <property type="nucleotide sequence ID" value="XM_041303780.1"/>
</dbReference>
<dbReference type="OrthoDB" id="3261714at2759"/>
<dbReference type="EMBL" id="JABBWE010000060">
    <property type="protein sequence ID" value="KAG1789308.1"/>
    <property type="molecule type" value="Genomic_DNA"/>
</dbReference>
<sequence length="465" mass="51014">MITTSQLDKITSSATSTISHFQRQDFFQFATDMSARQSFVPRSASRASTHADTEHPFDMSLRNQNSLGQPQRTGGNQNELDSMQPKTDSEKKARFSGLIGKKLAGKLGSGDHPAVVDASFSSASGRFSGIYRPDMQSLAISRRSSSPFCGKGSPFVPSSNPGISFARPTSPMAKSASHRGDLTISGLKDAHISTPGVSGLISTSRVIAAPVPSYGSIHDGRHDDEHTFSSNKSSLAKSQPAQLLERIHEDVEPETVNEEEDEALFDARRTNVVAHPVLRRVKRTIQSTQEDEAGFSPPDEIGYMRTVKRAKIDEFPSELGDSRPDDTSHSGIDHTQLQPDLDDNTARQSSHPTGQTGAGAAEELSLDGMFANMDSFLDVDTYMGLIHKWTTCSREEWLQGSEEIVDQFKDIIDSVKENLTANVTLYSRLDDQVRDRREEQAQLTDHMRRGLGSARTDLIAICRGK</sequence>
<dbReference type="AlphaFoldDB" id="A0A9P7DEA7"/>
<evidence type="ECO:0008006" key="4">
    <source>
        <dbReference type="Google" id="ProtNLM"/>
    </source>
</evidence>
<name>A0A9P7DEA7_9AGAM</name>
<comment type="caution">
    <text evidence="2">The sequence shown here is derived from an EMBL/GenBank/DDBJ whole genome shotgun (WGS) entry which is preliminary data.</text>
</comment>
<protein>
    <recommendedName>
        <fullName evidence="4">Extracellular mutant protein 11 C-terminal domain-containing protein</fullName>
    </recommendedName>
</protein>
<dbReference type="GeneID" id="64597544"/>
<feature type="compositionally biased region" description="Polar residues" evidence="1">
    <location>
        <begin position="61"/>
        <end position="86"/>
    </location>
</feature>
<reference evidence="2" key="1">
    <citation type="journal article" date="2020" name="New Phytol.">
        <title>Comparative genomics reveals dynamic genome evolution in host specialist ectomycorrhizal fungi.</title>
        <authorList>
            <person name="Lofgren L.A."/>
            <person name="Nguyen N.H."/>
            <person name="Vilgalys R."/>
            <person name="Ruytinx J."/>
            <person name="Liao H.L."/>
            <person name="Branco S."/>
            <person name="Kuo A."/>
            <person name="LaButti K."/>
            <person name="Lipzen A."/>
            <person name="Andreopoulos W."/>
            <person name="Pangilinan J."/>
            <person name="Riley R."/>
            <person name="Hundley H."/>
            <person name="Na H."/>
            <person name="Barry K."/>
            <person name="Grigoriev I.V."/>
            <person name="Stajich J.E."/>
            <person name="Kennedy P.G."/>
        </authorList>
    </citation>
    <scope>NUCLEOTIDE SEQUENCE</scope>
    <source>
        <strain evidence="2">S12</strain>
    </source>
</reference>
<feature type="region of interest" description="Disordered" evidence="1">
    <location>
        <begin position="314"/>
        <end position="359"/>
    </location>
</feature>
<feature type="compositionally biased region" description="Polar residues" evidence="1">
    <location>
        <begin position="228"/>
        <end position="241"/>
    </location>
</feature>
<gene>
    <name evidence="2" type="ORF">HD556DRAFT_1399045</name>
</gene>
<feature type="region of interest" description="Disordered" evidence="1">
    <location>
        <begin position="219"/>
        <end position="241"/>
    </location>
</feature>
<keyword evidence="3" id="KW-1185">Reference proteome</keyword>
<feature type="compositionally biased region" description="Basic and acidic residues" evidence="1">
    <location>
        <begin position="314"/>
        <end position="332"/>
    </location>
</feature>
<organism evidence="2 3">
    <name type="scientific">Suillus plorans</name>
    <dbReference type="NCBI Taxonomy" id="116603"/>
    <lineage>
        <taxon>Eukaryota</taxon>
        <taxon>Fungi</taxon>
        <taxon>Dikarya</taxon>
        <taxon>Basidiomycota</taxon>
        <taxon>Agaricomycotina</taxon>
        <taxon>Agaricomycetes</taxon>
        <taxon>Agaricomycetidae</taxon>
        <taxon>Boletales</taxon>
        <taxon>Suillineae</taxon>
        <taxon>Suillaceae</taxon>
        <taxon>Suillus</taxon>
    </lineage>
</organism>